<sequence length="260" mass="29566">MRFRENLKRELKQWSLAGLIVLLSLSATIQWSPARDQPRLVSNPKKEAATQLYQQVREARATWRDFSGFTADVLIQYNGKSTTGKLTADKDFKLNLILEDNSLSEWSLPKLNSVIGHRKFRKQEPIPATFTDGEVNHPLGRLVNIDGKNVSFRLQGDVMTEVHRRSDKSWFTISTLDVWRTKENEVLPRATSVNYRDPKSGAITGNRSNTFAFTRIGNFDLPSSMLTVETGENFERNVGSIKLTNHRLTTPESLSKIDSK</sequence>
<gene>
    <name evidence="1" type="ORF">DIT97_29355</name>
</gene>
<organism evidence="1 2">
    <name type="scientific">Gimesia maris</name>
    <dbReference type="NCBI Taxonomy" id="122"/>
    <lineage>
        <taxon>Bacteria</taxon>
        <taxon>Pseudomonadati</taxon>
        <taxon>Planctomycetota</taxon>
        <taxon>Planctomycetia</taxon>
        <taxon>Planctomycetales</taxon>
        <taxon>Planctomycetaceae</taxon>
        <taxon>Gimesia</taxon>
    </lineage>
</organism>
<dbReference type="EMBL" id="DQAY01000181">
    <property type="protein sequence ID" value="HCO26914.1"/>
    <property type="molecule type" value="Genomic_DNA"/>
</dbReference>
<dbReference type="AlphaFoldDB" id="A0A3D3RDK1"/>
<name>A0A3D3RDK1_9PLAN</name>
<accession>A0A3D3RDK1</accession>
<dbReference type="Pfam" id="PF11866">
    <property type="entry name" value="DUF3386"/>
    <property type="match status" value="1"/>
</dbReference>
<proteinExistence type="predicted"/>
<reference evidence="1 2" key="1">
    <citation type="journal article" date="2018" name="Nat. Biotechnol.">
        <title>A standardized bacterial taxonomy based on genome phylogeny substantially revises the tree of life.</title>
        <authorList>
            <person name="Parks D.H."/>
            <person name="Chuvochina M."/>
            <person name="Waite D.W."/>
            <person name="Rinke C."/>
            <person name="Skarshewski A."/>
            <person name="Chaumeil P.A."/>
            <person name="Hugenholtz P."/>
        </authorList>
    </citation>
    <scope>NUCLEOTIDE SEQUENCE [LARGE SCALE GENOMIC DNA]</scope>
    <source>
        <strain evidence="1">UBA9375</strain>
    </source>
</reference>
<evidence type="ECO:0000313" key="2">
    <source>
        <dbReference type="Proteomes" id="UP000263642"/>
    </source>
</evidence>
<protein>
    <submittedName>
        <fullName evidence="1">Uncharacterized protein</fullName>
    </submittedName>
</protein>
<evidence type="ECO:0000313" key="1">
    <source>
        <dbReference type="EMBL" id="HCO26914.1"/>
    </source>
</evidence>
<comment type="caution">
    <text evidence="1">The sequence shown here is derived from an EMBL/GenBank/DDBJ whole genome shotgun (WGS) entry which is preliminary data.</text>
</comment>
<dbReference type="Proteomes" id="UP000263642">
    <property type="component" value="Unassembled WGS sequence"/>
</dbReference>
<dbReference type="InterPro" id="IPR021809">
    <property type="entry name" value="DUF3386"/>
</dbReference>